<gene>
    <name evidence="2" type="ORF">ACFPCY_37525</name>
</gene>
<accession>A0ABV9UAU6</accession>
<proteinExistence type="predicted"/>
<feature type="chain" id="PRO_5046713612" description="Secreted protein" evidence="1">
    <location>
        <begin position="28"/>
        <end position="110"/>
    </location>
</feature>
<name>A0ABV9UAU6_9ACTN</name>
<evidence type="ECO:0000256" key="1">
    <source>
        <dbReference type="SAM" id="SignalP"/>
    </source>
</evidence>
<protein>
    <recommendedName>
        <fullName evidence="4">Secreted protein</fullName>
    </recommendedName>
</protein>
<reference evidence="3" key="1">
    <citation type="journal article" date="2019" name="Int. J. Syst. Evol. Microbiol.">
        <title>The Global Catalogue of Microorganisms (GCM) 10K type strain sequencing project: providing services to taxonomists for standard genome sequencing and annotation.</title>
        <authorList>
            <consortium name="The Broad Institute Genomics Platform"/>
            <consortium name="The Broad Institute Genome Sequencing Center for Infectious Disease"/>
            <person name="Wu L."/>
            <person name="Ma J."/>
        </authorList>
    </citation>
    <scope>NUCLEOTIDE SEQUENCE [LARGE SCALE GENOMIC DNA]</scope>
    <source>
        <strain evidence="3">KLKA75</strain>
    </source>
</reference>
<sequence>MRNMLRGSAIVGALVGGTLLVGGAAHASGAAPADAGGRAVQAAEPNGCAKVRHITDNGVQVTNVSCGRTITVQVIWSTAPYSRAYAIAPGASRDYYPHFSWQHYETIKIS</sequence>
<comment type="caution">
    <text evidence="2">The sequence shown here is derived from an EMBL/GenBank/DDBJ whole genome shotgun (WGS) entry which is preliminary data.</text>
</comment>
<keyword evidence="3" id="KW-1185">Reference proteome</keyword>
<organism evidence="2 3">
    <name type="scientific">Actinomadura gamaensis</name>
    <dbReference type="NCBI Taxonomy" id="1763541"/>
    <lineage>
        <taxon>Bacteria</taxon>
        <taxon>Bacillati</taxon>
        <taxon>Actinomycetota</taxon>
        <taxon>Actinomycetes</taxon>
        <taxon>Streptosporangiales</taxon>
        <taxon>Thermomonosporaceae</taxon>
        <taxon>Actinomadura</taxon>
    </lineage>
</organism>
<evidence type="ECO:0000313" key="3">
    <source>
        <dbReference type="Proteomes" id="UP001595872"/>
    </source>
</evidence>
<feature type="signal peptide" evidence="1">
    <location>
        <begin position="1"/>
        <end position="27"/>
    </location>
</feature>
<dbReference type="RefSeq" id="WP_378263571.1">
    <property type="nucleotide sequence ID" value="NZ_JBHSIT010000014.1"/>
</dbReference>
<evidence type="ECO:0008006" key="4">
    <source>
        <dbReference type="Google" id="ProtNLM"/>
    </source>
</evidence>
<dbReference type="Proteomes" id="UP001595872">
    <property type="component" value="Unassembled WGS sequence"/>
</dbReference>
<evidence type="ECO:0000313" key="2">
    <source>
        <dbReference type="EMBL" id="MFC4913048.1"/>
    </source>
</evidence>
<keyword evidence="1" id="KW-0732">Signal</keyword>
<dbReference type="EMBL" id="JBHSIT010000014">
    <property type="protein sequence ID" value="MFC4913048.1"/>
    <property type="molecule type" value="Genomic_DNA"/>
</dbReference>